<protein>
    <recommendedName>
        <fullName evidence="1">EF-hand domain-containing protein</fullName>
    </recommendedName>
</protein>
<gene>
    <name evidence="2" type="ORF">R1flu_017462</name>
</gene>
<reference evidence="2 3" key="1">
    <citation type="submission" date="2024-09" db="EMBL/GenBank/DDBJ databases">
        <title>Chromosome-scale assembly of Riccia fluitans.</title>
        <authorList>
            <person name="Paukszto L."/>
            <person name="Sawicki J."/>
            <person name="Karawczyk K."/>
            <person name="Piernik-Szablinska J."/>
            <person name="Szczecinska M."/>
            <person name="Mazdziarz M."/>
        </authorList>
    </citation>
    <scope>NUCLEOTIDE SEQUENCE [LARGE SCALE GENOMIC DNA]</scope>
    <source>
        <strain evidence="2">Rf_01</strain>
        <tissue evidence="2">Aerial parts of the thallus</tissue>
    </source>
</reference>
<evidence type="ECO:0000313" key="3">
    <source>
        <dbReference type="Proteomes" id="UP001605036"/>
    </source>
</evidence>
<organism evidence="2 3">
    <name type="scientific">Riccia fluitans</name>
    <dbReference type="NCBI Taxonomy" id="41844"/>
    <lineage>
        <taxon>Eukaryota</taxon>
        <taxon>Viridiplantae</taxon>
        <taxon>Streptophyta</taxon>
        <taxon>Embryophyta</taxon>
        <taxon>Marchantiophyta</taxon>
        <taxon>Marchantiopsida</taxon>
        <taxon>Marchantiidae</taxon>
        <taxon>Marchantiales</taxon>
        <taxon>Ricciaceae</taxon>
        <taxon>Riccia</taxon>
    </lineage>
</organism>
<comment type="caution">
    <text evidence="2">The sequence shown here is derived from an EMBL/GenBank/DDBJ whole genome shotgun (WGS) entry which is preliminary data.</text>
</comment>
<dbReference type="PANTHER" id="PTHR34574">
    <property type="entry name" value="CALCIUM-BINDING EF-HAND FAMILY PROTEIN-RELATED"/>
    <property type="match status" value="1"/>
</dbReference>
<dbReference type="EMBL" id="JBHFFA010000001">
    <property type="protein sequence ID" value="KAL2649334.1"/>
    <property type="molecule type" value="Genomic_DNA"/>
</dbReference>
<evidence type="ECO:0000259" key="1">
    <source>
        <dbReference type="PROSITE" id="PS50222"/>
    </source>
</evidence>
<evidence type="ECO:0000313" key="2">
    <source>
        <dbReference type="EMBL" id="KAL2649334.1"/>
    </source>
</evidence>
<sequence length="352" mass="39386">MAMMQATMDGSRIKALVEDEEQFSVYVDKRFDALDADHNGTVTPAQLKPAVQSLGAALGLPPMGTSKETDHIYDEVYEQFMDGNRTTRVEKKKFGKVLKDILLGLADGLERDPITVMKLDGGELRKYATSERLEVDIISIFTRFDVRQEGRIPADRVIDVLPTISVRKGMPPAGDPKVQKLIEKAMLDARINVGESLDQMQFVEMVRKLLVILADVLKQNPLNVAHSEKEYDGQSIKKLLKNHEELQKILEENWMQLPKDHHNKVSKDYLRASLDNVGPAAGLPPLGCADEVDEVLVEIFNKSDFDNGERVNKEKFQKCIKQILGSVMLHLEGKPVTIKSSKVVGLDGENPQ</sequence>
<dbReference type="Gene3D" id="1.10.238.10">
    <property type="entry name" value="EF-hand"/>
    <property type="match status" value="2"/>
</dbReference>
<dbReference type="PANTHER" id="PTHR34574:SF2">
    <property type="entry name" value="CALCIUM-BINDING EF-HAND FAMILY PROTEIN"/>
    <property type="match status" value="1"/>
</dbReference>
<accession>A0ABD1ZD16</accession>
<dbReference type="AlphaFoldDB" id="A0ABD1ZD16"/>
<proteinExistence type="predicted"/>
<feature type="domain" description="EF-hand" evidence="1">
    <location>
        <begin position="22"/>
        <end position="57"/>
    </location>
</feature>
<name>A0ABD1ZD16_9MARC</name>
<dbReference type="InterPro" id="IPR002048">
    <property type="entry name" value="EF_hand_dom"/>
</dbReference>
<keyword evidence="3" id="KW-1185">Reference proteome</keyword>
<dbReference type="Proteomes" id="UP001605036">
    <property type="component" value="Unassembled WGS sequence"/>
</dbReference>
<dbReference type="SUPFAM" id="SSF47473">
    <property type="entry name" value="EF-hand"/>
    <property type="match status" value="1"/>
</dbReference>
<dbReference type="PROSITE" id="PS50222">
    <property type="entry name" value="EF_HAND_2"/>
    <property type="match status" value="2"/>
</dbReference>
<dbReference type="InterPro" id="IPR011992">
    <property type="entry name" value="EF-hand-dom_pair"/>
</dbReference>
<feature type="domain" description="EF-hand" evidence="1">
    <location>
        <begin position="291"/>
        <end position="326"/>
    </location>
</feature>